<feature type="non-terminal residue" evidence="1">
    <location>
        <position position="111"/>
    </location>
</feature>
<proteinExistence type="predicted"/>
<comment type="caution">
    <text evidence="1">The sequence shown here is derived from an EMBL/GenBank/DDBJ whole genome shotgun (WGS) entry which is preliminary data.</text>
</comment>
<dbReference type="InterPro" id="IPR013783">
    <property type="entry name" value="Ig-like_fold"/>
</dbReference>
<gene>
    <name evidence="1" type="primary">Cd2</name>
    <name evidence="1" type="ORF">SYLATR_R11120</name>
</gene>
<evidence type="ECO:0000313" key="2">
    <source>
        <dbReference type="Proteomes" id="UP000573818"/>
    </source>
</evidence>
<dbReference type="AlphaFoldDB" id="A0A7K7EQ11"/>
<sequence length="111" mass="12949">WMKDRKRLVQIKSGNVRYYVNREQCRCAMLRNGTLQIQRLEKGDSGKYTVTLYQQDGKLQAEENTVLFVQGERKSLRFACPFLSFSEPVPQPNLTAECRNKSVSVKCEVKW</sequence>
<accession>A0A7K7EQ11</accession>
<dbReference type="InterPro" id="IPR036179">
    <property type="entry name" value="Ig-like_dom_sf"/>
</dbReference>
<keyword evidence="2" id="KW-1185">Reference proteome</keyword>
<feature type="non-terminal residue" evidence="1">
    <location>
        <position position="1"/>
    </location>
</feature>
<dbReference type="SUPFAM" id="SSF48726">
    <property type="entry name" value="Immunoglobulin"/>
    <property type="match status" value="1"/>
</dbReference>
<name>A0A7K7EQ11_9SYLV</name>
<organism evidence="1 2">
    <name type="scientific">Sylvia atricapilla</name>
    <name type="common">blackcap</name>
    <dbReference type="NCBI Taxonomy" id="48155"/>
    <lineage>
        <taxon>Eukaryota</taxon>
        <taxon>Metazoa</taxon>
        <taxon>Chordata</taxon>
        <taxon>Craniata</taxon>
        <taxon>Vertebrata</taxon>
        <taxon>Euteleostomi</taxon>
        <taxon>Archelosauria</taxon>
        <taxon>Archosauria</taxon>
        <taxon>Dinosauria</taxon>
        <taxon>Saurischia</taxon>
        <taxon>Theropoda</taxon>
        <taxon>Coelurosauria</taxon>
        <taxon>Aves</taxon>
        <taxon>Neognathae</taxon>
        <taxon>Neoaves</taxon>
        <taxon>Telluraves</taxon>
        <taxon>Australaves</taxon>
        <taxon>Passeriformes</taxon>
        <taxon>Sylvioidea</taxon>
        <taxon>Sylviidae</taxon>
        <taxon>Sylviinae</taxon>
        <taxon>Sylvia</taxon>
    </lineage>
</organism>
<dbReference type="Gene3D" id="2.60.40.10">
    <property type="entry name" value="Immunoglobulins"/>
    <property type="match status" value="1"/>
</dbReference>
<evidence type="ECO:0000313" key="1">
    <source>
        <dbReference type="EMBL" id="NWY46700.1"/>
    </source>
</evidence>
<dbReference type="Proteomes" id="UP000573818">
    <property type="component" value="Unassembled WGS sequence"/>
</dbReference>
<dbReference type="EMBL" id="VZSL01000099">
    <property type="protein sequence ID" value="NWY46700.1"/>
    <property type="molecule type" value="Genomic_DNA"/>
</dbReference>
<reference evidence="1 2" key="1">
    <citation type="submission" date="2019-09" db="EMBL/GenBank/DDBJ databases">
        <title>Bird 10,000 Genomes (B10K) Project - Family phase.</title>
        <authorList>
            <person name="Zhang G."/>
        </authorList>
    </citation>
    <scope>NUCLEOTIDE SEQUENCE [LARGE SCALE GENOMIC DNA]</scope>
    <source>
        <strain evidence="1">OUT-0013</strain>
        <tissue evidence="1">Blood</tissue>
    </source>
</reference>
<protein>
    <submittedName>
        <fullName evidence="1">CD2 protein</fullName>
    </submittedName>
</protein>